<evidence type="ECO:0000313" key="1">
    <source>
        <dbReference type="EMBL" id="QHT91106.1"/>
    </source>
</evidence>
<sequence length="80" mass="9444">MHSSSHIITHNNNKKNIIKQTFSSPIKIKNTEGEYSLKQNFFDPFKSSPPNEFMIKLQMRMSRFSNRNHTLINEDSRDSE</sequence>
<reference evidence="1" key="1">
    <citation type="journal article" date="2020" name="Nature">
        <title>Giant virus diversity and host interactions through global metagenomics.</title>
        <authorList>
            <person name="Schulz F."/>
            <person name="Roux S."/>
            <person name="Paez-Espino D."/>
            <person name="Jungbluth S."/>
            <person name="Walsh D.A."/>
            <person name="Denef V.J."/>
            <person name="McMahon K.D."/>
            <person name="Konstantinidis K.T."/>
            <person name="Eloe-Fadrosh E.A."/>
            <person name="Kyrpides N.C."/>
            <person name="Woyke T."/>
        </authorList>
    </citation>
    <scope>NUCLEOTIDE SEQUENCE</scope>
    <source>
        <strain evidence="1">GVMAG-M-3300023184-72</strain>
    </source>
</reference>
<dbReference type="AlphaFoldDB" id="A0A6C0IF77"/>
<dbReference type="EMBL" id="MN740162">
    <property type="protein sequence ID" value="QHT91106.1"/>
    <property type="molecule type" value="Genomic_DNA"/>
</dbReference>
<accession>A0A6C0IF77</accession>
<protein>
    <submittedName>
        <fullName evidence="1">Uncharacterized protein</fullName>
    </submittedName>
</protein>
<organism evidence="1">
    <name type="scientific">viral metagenome</name>
    <dbReference type="NCBI Taxonomy" id="1070528"/>
    <lineage>
        <taxon>unclassified sequences</taxon>
        <taxon>metagenomes</taxon>
        <taxon>organismal metagenomes</taxon>
    </lineage>
</organism>
<proteinExistence type="predicted"/>
<name>A0A6C0IF77_9ZZZZ</name>